<dbReference type="EMBL" id="CP040637">
    <property type="protein sequence ID" value="QCW03581.1"/>
    <property type="molecule type" value="Genomic_DNA"/>
</dbReference>
<gene>
    <name evidence="2" type="ORF">FGF80_10155</name>
</gene>
<evidence type="ECO:0000313" key="3">
    <source>
        <dbReference type="Proteomes" id="UP000307562"/>
    </source>
</evidence>
<accession>A0A4P9TFI5</accession>
<evidence type="ECO:0000256" key="1">
    <source>
        <dbReference type="SAM" id="MobiDB-lite"/>
    </source>
</evidence>
<keyword evidence="3" id="KW-1185">Reference proteome</keyword>
<reference evidence="3" key="1">
    <citation type="submission" date="2019-05" db="EMBL/GenBank/DDBJ databases">
        <title>Complete Genome Sequence and Methylation Pattern of the Halophilic Archaeon Natrinema pallidum BOL6-1.</title>
        <authorList>
            <person name="DasSarma P."/>
            <person name="DasSarma B.P."/>
            <person name="DasSarma S.L."/>
            <person name="Martinez F.L."/>
            <person name="Guzman D."/>
            <person name="Roberts R.J."/>
            <person name="DasSarma S."/>
        </authorList>
    </citation>
    <scope>NUCLEOTIDE SEQUENCE [LARGE SCALE GENOMIC DNA]</scope>
    <source>
        <strain evidence="3">BOL6-1</strain>
    </source>
</reference>
<dbReference type="RefSeq" id="WP_138653777.1">
    <property type="nucleotide sequence ID" value="NZ_CP040637.1"/>
</dbReference>
<dbReference type="KEGG" id="npl:FGF80_10155"/>
<sequence>MGRYRAIMTDTDREYISGEGNPSESQRLQSISRVRSRINDELATDIEVLEEHHPELLEELRDVVCEERDPDE</sequence>
<proteinExistence type="predicted"/>
<protein>
    <submittedName>
        <fullName evidence="2">Uncharacterized protein</fullName>
    </submittedName>
</protein>
<feature type="compositionally biased region" description="Polar residues" evidence="1">
    <location>
        <begin position="20"/>
        <end position="29"/>
    </location>
</feature>
<dbReference type="AlphaFoldDB" id="A0A4P9TFI5"/>
<feature type="region of interest" description="Disordered" evidence="1">
    <location>
        <begin position="1"/>
        <end position="29"/>
    </location>
</feature>
<organism evidence="2 3">
    <name type="scientific">Natrinema pallidum</name>
    <dbReference type="NCBI Taxonomy" id="69527"/>
    <lineage>
        <taxon>Archaea</taxon>
        <taxon>Methanobacteriati</taxon>
        <taxon>Methanobacteriota</taxon>
        <taxon>Stenosarchaea group</taxon>
        <taxon>Halobacteria</taxon>
        <taxon>Halobacteriales</taxon>
        <taxon>Natrialbaceae</taxon>
        <taxon>Natrinema</taxon>
    </lineage>
</organism>
<dbReference type="Proteomes" id="UP000307562">
    <property type="component" value="Chromosome"/>
</dbReference>
<evidence type="ECO:0000313" key="2">
    <source>
        <dbReference type="EMBL" id="QCW03581.1"/>
    </source>
</evidence>
<name>A0A4P9TFI5_9EURY</name>
<dbReference type="GeneID" id="96156348"/>